<dbReference type="CDD" id="cd00090">
    <property type="entry name" value="HTH_ARSR"/>
    <property type="match status" value="1"/>
</dbReference>
<evidence type="ECO:0000256" key="1">
    <source>
        <dbReference type="SAM" id="Phobius"/>
    </source>
</evidence>
<dbReference type="RefSeq" id="WP_179267230.1">
    <property type="nucleotide sequence ID" value="NZ_CP058579.1"/>
</dbReference>
<dbReference type="SMART" id="SM00418">
    <property type="entry name" value="HTH_ARSR"/>
    <property type="match status" value="1"/>
</dbReference>
<keyword evidence="1" id="KW-0812">Transmembrane</keyword>
<feature type="transmembrane region" description="Helical" evidence="1">
    <location>
        <begin position="195"/>
        <end position="214"/>
    </location>
</feature>
<dbReference type="GO" id="GO:0003700">
    <property type="term" value="F:DNA-binding transcription factor activity"/>
    <property type="evidence" value="ECO:0007669"/>
    <property type="project" value="InterPro"/>
</dbReference>
<dbReference type="InterPro" id="IPR011991">
    <property type="entry name" value="ArsR-like_HTH"/>
</dbReference>
<dbReference type="EMBL" id="CP058579">
    <property type="protein sequence ID" value="QLG60644.1"/>
    <property type="molecule type" value="Genomic_DNA"/>
</dbReference>
<dbReference type="Gene3D" id="1.10.10.10">
    <property type="entry name" value="Winged helix-like DNA-binding domain superfamily/Winged helix DNA-binding domain"/>
    <property type="match status" value="1"/>
</dbReference>
<dbReference type="SUPFAM" id="SSF46785">
    <property type="entry name" value="Winged helix' DNA-binding domain"/>
    <property type="match status" value="1"/>
</dbReference>
<evidence type="ECO:0000313" key="4">
    <source>
        <dbReference type="Proteomes" id="UP000509626"/>
    </source>
</evidence>
<organism evidence="3 4">
    <name type="scientific">Halorarum salinum</name>
    <dbReference type="NCBI Taxonomy" id="2743089"/>
    <lineage>
        <taxon>Archaea</taxon>
        <taxon>Methanobacteriati</taxon>
        <taxon>Methanobacteriota</taxon>
        <taxon>Stenosarchaea group</taxon>
        <taxon>Halobacteria</taxon>
        <taxon>Halobacteriales</taxon>
        <taxon>Haloferacaceae</taxon>
        <taxon>Halorarum</taxon>
    </lineage>
</organism>
<proteinExistence type="predicted"/>
<keyword evidence="4" id="KW-1185">Reference proteome</keyword>
<dbReference type="InterPro" id="IPR036388">
    <property type="entry name" value="WH-like_DNA-bd_sf"/>
</dbReference>
<dbReference type="InterPro" id="IPR036390">
    <property type="entry name" value="WH_DNA-bd_sf"/>
</dbReference>
<evidence type="ECO:0000313" key="3">
    <source>
        <dbReference type="EMBL" id="QLG60644.1"/>
    </source>
</evidence>
<accession>A0A7D5QFF5</accession>
<dbReference type="OrthoDB" id="11368at2157"/>
<sequence>MADILPSTPDLGSPEEREPRVLGVDAEDAEDVLSALSSDTARELLATLHEEPGPASDVAKRVDTSLQNAQYHLKRLHDAGLVEVGGTAYSEKGREMDVYTPADRALVLVAGREEDTRGLKGTLKRLLGGVGVVALVSVLVETWLDGPFAPTLPFGQTGSADSGGGGDVEMMAVDAAEAAASEPTLWEQIAASPGALFFLGGVVALSLAVAYVYWRHSR</sequence>
<dbReference type="InterPro" id="IPR056525">
    <property type="entry name" value="HVO_1552_C"/>
</dbReference>
<dbReference type="Pfam" id="PF12840">
    <property type="entry name" value="HTH_20"/>
    <property type="match status" value="1"/>
</dbReference>
<protein>
    <submittedName>
        <fullName evidence="3">Helix-turn-helix transcriptional regulator</fullName>
    </submittedName>
</protein>
<reference evidence="3 4" key="1">
    <citation type="submission" date="2020-06" db="EMBL/GenBank/DDBJ databases">
        <title>NJ-3-1, isolated from saline soil.</title>
        <authorList>
            <person name="Cui H.L."/>
            <person name="Shi X."/>
        </authorList>
    </citation>
    <scope>NUCLEOTIDE SEQUENCE [LARGE SCALE GENOMIC DNA]</scope>
    <source>
        <strain evidence="3 4">NJ-3-1</strain>
    </source>
</reference>
<feature type="transmembrane region" description="Helical" evidence="1">
    <location>
        <begin position="126"/>
        <end position="144"/>
    </location>
</feature>
<dbReference type="KEGG" id="halu:HUG12_02335"/>
<name>A0A7D5QFF5_9EURY</name>
<keyword evidence="1" id="KW-0472">Membrane</keyword>
<feature type="domain" description="HTH arsR-type" evidence="2">
    <location>
        <begin position="31"/>
        <end position="112"/>
    </location>
</feature>
<dbReference type="AlphaFoldDB" id="A0A7D5QFF5"/>
<evidence type="ECO:0000259" key="2">
    <source>
        <dbReference type="SMART" id="SM00418"/>
    </source>
</evidence>
<gene>
    <name evidence="3" type="ORF">HUG12_02335</name>
</gene>
<dbReference type="Proteomes" id="UP000509626">
    <property type="component" value="Chromosome"/>
</dbReference>
<keyword evidence="1" id="KW-1133">Transmembrane helix</keyword>
<dbReference type="InterPro" id="IPR001845">
    <property type="entry name" value="HTH_ArsR_DNA-bd_dom"/>
</dbReference>
<dbReference type="Pfam" id="PF24267">
    <property type="entry name" value="HVO_1552_C"/>
    <property type="match status" value="1"/>
</dbReference>
<dbReference type="GeneID" id="56036260"/>